<name>A0A9P1H401_9PEZI</name>
<evidence type="ECO:0000256" key="2">
    <source>
        <dbReference type="SAM" id="Phobius"/>
    </source>
</evidence>
<organism evidence="3 4">
    <name type="scientific">Parascedosporium putredinis</name>
    <dbReference type="NCBI Taxonomy" id="1442378"/>
    <lineage>
        <taxon>Eukaryota</taxon>
        <taxon>Fungi</taxon>
        <taxon>Dikarya</taxon>
        <taxon>Ascomycota</taxon>
        <taxon>Pezizomycotina</taxon>
        <taxon>Sordariomycetes</taxon>
        <taxon>Hypocreomycetidae</taxon>
        <taxon>Microascales</taxon>
        <taxon>Microascaceae</taxon>
        <taxon>Parascedosporium</taxon>
    </lineage>
</organism>
<keyword evidence="2" id="KW-0472">Membrane</keyword>
<gene>
    <name evidence="3" type="ORF">PPNO1_LOCUS4887</name>
</gene>
<keyword evidence="2" id="KW-1133">Transmembrane helix</keyword>
<comment type="caution">
    <text evidence="3">The sequence shown here is derived from an EMBL/GenBank/DDBJ whole genome shotgun (WGS) entry which is preliminary data.</text>
</comment>
<evidence type="ECO:0000313" key="4">
    <source>
        <dbReference type="Proteomes" id="UP000838763"/>
    </source>
</evidence>
<feature type="transmembrane region" description="Helical" evidence="2">
    <location>
        <begin position="201"/>
        <end position="224"/>
    </location>
</feature>
<protein>
    <submittedName>
        <fullName evidence="3">Uncharacterized protein</fullName>
    </submittedName>
</protein>
<proteinExistence type="predicted"/>
<feature type="region of interest" description="Disordered" evidence="1">
    <location>
        <begin position="170"/>
        <end position="196"/>
    </location>
</feature>
<reference evidence="3" key="1">
    <citation type="submission" date="2022-11" db="EMBL/GenBank/DDBJ databases">
        <authorList>
            <person name="Scott C."/>
            <person name="Bruce N."/>
        </authorList>
    </citation>
    <scope>NUCLEOTIDE SEQUENCE</scope>
</reference>
<accession>A0A9P1H401</accession>
<keyword evidence="4" id="KW-1185">Reference proteome</keyword>
<dbReference type="AlphaFoldDB" id="A0A9P1H401"/>
<evidence type="ECO:0000313" key="3">
    <source>
        <dbReference type="EMBL" id="CAI4215166.1"/>
    </source>
</evidence>
<dbReference type="OrthoDB" id="4331875at2759"/>
<evidence type="ECO:0000256" key="1">
    <source>
        <dbReference type="SAM" id="MobiDB-lite"/>
    </source>
</evidence>
<dbReference type="EMBL" id="CALLCH030000012">
    <property type="protein sequence ID" value="CAI4215166.1"/>
    <property type="molecule type" value="Genomic_DNA"/>
</dbReference>
<feature type="compositionally biased region" description="Polar residues" evidence="1">
    <location>
        <begin position="174"/>
        <end position="185"/>
    </location>
</feature>
<keyword evidence="2" id="KW-0812">Transmembrane</keyword>
<dbReference type="Proteomes" id="UP000838763">
    <property type="component" value="Unassembled WGS sequence"/>
</dbReference>
<sequence>MVTHSNGVKPALMFQSATQRFPPLTSLSPCAHIEYIETMCWPLGGDPIHFDGHAQCMCKGSFFAEWHACQKCLYIHGYRSERESSFYNNVLSSASEQLCTGTPTAPFRSLFAQIESSAARVTTGATVKSDLYPGNSDIGLYYTASGPQGLGKVTGDAATLSMAGGLATAGPITSVPTEPTPATGQRQGGATGSVPQSGRAAIASSVGLVSLIAVSMTTLAAAVFL</sequence>